<dbReference type="RefSeq" id="XP_065659282.1">
    <property type="nucleotide sequence ID" value="XM_065803210.1"/>
</dbReference>
<evidence type="ECO:0000313" key="8">
    <source>
        <dbReference type="RefSeq" id="XP_065659282.1"/>
    </source>
</evidence>
<dbReference type="Gene3D" id="2.40.50.430">
    <property type="match status" value="1"/>
</dbReference>
<dbReference type="CDD" id="cd07387">
    <property type="entry name" value="MPP_PolD2_C"/>
    <property type="match status" value="1"/>
</dbReference>
<feature type="domain" description="DNA polymerase delta subunit OB-fold" evidence="6">
    <location>
        <begin position="31"/>
        <end position="156"/>
    </location>
</feature>
<dbReference type="InterPro" id="IPR024826">
    <property type="entry name" value="DNA_pol_delta/II_ssu"/>
</dbReference>
<name>A0ABM4CCA3_HYDVU</name>
<dbReference type="PANTHER" id="PTHR10416">
    <property type="entry name" value="DNA POLYMERASE DELTA SUBUNIT 2"/>
    <property type="match status" value="1"/>
</dbReference>
<dbReference type="Pfam" id="PF04042">
    <property type="entry name" value="DNA_pol_E_B"/>
    <property type="match status" value="1"/>
</dbReference>
<evidence type="ECO:0000256" key="3">
    <source>
        <dbReference type="ARBA" id="ARBA00022705"/>
    </source>
</evidence>
<comment type="similarity">
    <text evidence="2">Belongs to the DNA polymerase delta/II small subunit family.</text>
</comment>
<organism evidence="7 8">
    <name type="scientific">Hydra vulgaris</name>
    <name type="common">Hydra</name>
    <name type="synonym">Hydra attenuata</name>
    <dbReference type="NCBI Taxonomy" id="6087"/>
    <lineage>
        <taxon>Eukaryota</taxon>
        <taxon>Metazoa</taxon>
        <taxon>Cnidaria</taxon>
        <taxon>Hydrozoa</taxon>
        <taxon>Hydroidolina</taxon>
        <taxon>Anthoathecata</taxon>
        <taxon>Aplanulata</taxon>
        <taxon>Hydridae</taxon>
        <taxon>Hydra</taxon>
    </lineage>
</organism>
<sequence length="445" mass="50297">MKIEKIERDTCSYKNVSDRFYFSKQRKFDLQYFQLYTVRLSAMRQRIIDVAKKKWGKDIKIMELSDIKEGEDCVVIGILFRKMELQPSILKEIAQEEGVIPLPPHEKYTSTDDILYLEAQQQRIVLIGDIDVSSSITGSVVAVRGHEDSSGKFVVVNFSYCGLPYLPCPNIDACLVKEDRYLLLTSGLGIGDLSENCLLLQIVIDLVSGKLGNEHDQSIFKKVVRLIIAGNSLSKTTQDKESEKVAKYLQKRIQAKSVEAVKQLDDILMQLGSTIPVDVMPGEFDPTNQFLPQQPLHKCMFPKSLGHSTVQSVTNPYQSMIGGLRVLGTSGQNIDNIYQYSCFDNRLDILESTLLRGHISPTSPDTLSCYPFYTEDPFIIDHCPHIYFVGNQPKFETRLIEGNDKQKVLLVCVPPLEKTFTLVMVNLQNLSCFPLTLNTSLESNF</sequence>
<keyword evidence="7" id="KW-1185">Reference proteome</keyword>
<evidence type="ECO:0000259" key="5">
    <source>
        <dbReference type="Pfam" id="PF04042"/>
    </source>
</evidence>
<proteinExistence type="inferred from homology"/>
<comment type="subcellular location">
    <subcellularLocation>
        <location evidence="1">Nucleus</location>
    </subcellularLocation>
</comment>
<dbReference type="GeneID" id="100214471"/>
<protein>
    <submittedName>
        <fullName evidence="8">DNA polymerase delta subunit 2 isoform X2</fullName>
    </submittedName>
</protein>
<evidence type="ECO:0000256" key="1">
    <source>
        <dbReference type="ARBA" id="ARBA00004123"/>
    </source>
</evidence>
<dbReference type="Proteomes" id="UP001652625">
    <property type="component" value="Chromosome 08"/>
</dbReference>
<accession>A0ABM4CCA3</accession>
<evidence type="ECO:0000256" key="2">
    <source>
        <dbReference type="ARBA" id="ARBA00006035"/>
    </source>
</evidence>
<dbReference type="InterPro" id="IPR040663">
    <property type="entry name" value="DNA_pol_D_N"/>
</dbReference>
<evidence type="ECO:0000256" key="4">
    <source>
        <dbReference type="ARBA" id="ARBA00023242"/>
    </source>
</evidence>
<evidence type="ECO:0000259" key="6">
    <source>
        <dbReference type="Pfam" id="PF18018"/>
    </source>
</evidence>
<keyword evidence="4" id="KW-0539">Nucleus</keyword>
<feature type="domain" description="DNA polymerase alpha/delta/epsilon subunit B" evidence="5">
    <location>
        <begin position="184"/>
        <end position="396"/>
    </location>
</feature>
<reference evidence="8" key="1">
    <citation type="submission" date="2025-08" db="UniProtKB">
        <authorList>
            <consortium name="RefSeq"/>
        </authorList>
    </citation>
    <scope>IDENTIFICATION</scope>
</reference>
<dbReference type="InterPro" id="IPR007185">
    <property type="entry name" value="DNA_pol_a/d/e_bsu"/>
</dbReference>
<gene>
    <name evidence="8" type="primary">LOC100214471</name>
</gene>
<keyword evidence="3" id="KW-0235">DNA replication</keyword>
<dbReference type="Pfam" id="PF18018">
    <property type="entry name" value="DNA_pol_D_N"/>
    <property type="match status" value="1"/>
</dbReference>
<dbReference type="PANTHER" id="PTHR10416:SF0">
    <property type="entry name" value="DNA POLYMERASE DELTA SUBUNIT 2"/>
    <property type="match status" value="1"/>
</dbReference>
<dbReference type="InterPro" id="IPR041863">
    <property type="entry name" value="PolD2_C"/>
</dbReference>
<dbReference type="Gene3D" id="3.60.21.50">
    <property type="match status" value="1"/>
</dbReference>
<evidence type="ECO:0000313" key="7">
    <source>
        <dbReference type="Proteomes" id="UP001652625"/>
    </source>
</evidence>